<evidence type="ECO:0000313" key="2">
    <source>
        <dbReference type="EMBL" id="EPB78258.1"/>
    </source>
</evidence>
<organism evidence="2 3">
    <name type="scientific">Ancylostoma ceylanicum</name>
    <dbReference type="NCBI Taxonomy" id="53326"/>
    <lineage>
        <taxon>Eukaryota</taxon>
        <taxon>Metazoa</taxon>
        <taxon>Ecdysozoa</taxon>
        <taxon>Nematoda</taxon>
        <taxon>Chromadorea</taxon>
        <taxon>Rhabditida</taxon>
        <taxon>Rhabditina</taxon>
        <taxon>Rhabditomorpha</taxon>
        <taxon>Strongyloidea</taxon>
        <taxon>Ancylostomatidae</taxon>
        <taxon>Ancylostomatinae</taxon>
        <taxon>Ancylostoma</taxon>
    </lineage>
</organism>
<keyword evidence="1" id="KW-1133">Transmembrane helix</keyword>
<dbReference type="Proteomes" id="UP000054495">
    <property type="component" value="Unassembled WGS sequence"/>
</dbReference>
<name>A0A0D6M430_9BILA</name>
<keyword evidence="1" id="KW-0812">Transmembrane</keyword>
<evidence type="ECO:0000256" key="1">
    <source>
        <dbReference type="SAM" id="Phobius"/>
    </source>
</evidence>
<dbReference type="AlphaFoldDB" id="A0A0D6M430"/>
<sequence length="97" mass="10696">MAVAEHDPKEFGVEDLLLLSTLDQQSIVDNLKLRPQKARNLSFSLSALFLYHGSQQPASPPSREFIAVFMCWTVISLTSSLILNVSFAMNQPSAAES</sequence>
<dbReference type="EMBL" id="KE124816">
    <property type="protein sequence ID" value="EPB78258.1"/>
    <property type="molecule type" value="Genomic_DNA"/>
</dbReference>
<keyword evidence="3" id="KW-1185">Reference proteome</keyword>
<keyword evidence="1" id="KW-0472">Membrane</keyword>
<feature type="transmembrane region" description="Helical" evidence="1">
    <location>
        <begin position="65"/>
        <end position="89"/>
    </location>
</feature>
<proteinExistence type="predicted"/>
<protein>
    <submittedName>
        <fullName evidence="2">Uncharacterized protein</fullName>
    </submittedName>
</protein>
<reference evidence="2 3" key="1">
    <citation type="submission" date="2013-05" db="EMBL/GenBank/DDBJ databases">
        <title>Draft genome of the parasitic nematode Anyclostoma ceylanicum.</title>
        <authorList>
            <person name="Mitreva M."/>
        </authorList>
    </citation>
    <scope>NUCLEOTIDE SEQUENCE [LARGE SCALE GENOMIC DNA]</scope>
</reference>
<accession>A0A0D6M430</accession>
<gene>
    <name evidence="2" type="ORF">ANCCEY_02642</name>
</gene>
<evidence type="ECO:0000313" key="3">
    <source>
        <dbReference type="Proteomes" id="UP000054495"/>
    </source>
</evidence>